<evidence type="ECO:0000256" key="3">
    <source>
        <dbReference type="ARBA" id="ARBA00021269"/>
    </source>
</evidence>
<sequence length="641" mass="71189">MSRSLRTRPTTLYGKEGRPLPSINENGVEKATSPTQPRPAPKLAVPSTDATVRKRLSTRYGPGAQNIYSSRLSTLAPIASGTGTSSGNVSPVAMAVSTMSPVERASTSASAATIDLDTFAADSFDPRTYVLAQVQQQSESSLRALHDSLATVKDRTQRRLKEQVFKNYSEFITISKEIAVLENDMLEFKELLSEWQTLPALLQPDDALDPGLAGDGLRSLKGKGAVDLEQIYRAQLSALWENIEGSQKYVPYVPGRHLIAETSQFVELNAATYKPEKSVALFLLDDMLLVAIQKKRHYGNKVQLVAERCFNLSEIVIVDLKDGRDLSNAFKIKKGKEVYVYRTERTQDKRALLNAFRRVGEDLANRRKRESMKPQHKRPTTFGNADGDPDSNLALLATPDGTAPKGDSSIVPWLRTTLDDLAVCIAVRQWDKAVSLVEEANKKAPQPSSDSQTHVLLESLEAYTNALVKAISTELASPLQRKQGVVRNVGYMLRLDRAKEARKIFLDARTELLRRRTGQIKYEGDVSLYISELAVLYFTLIKNTGDWYMSAFPDYKVASGFVQWAAEQVRAYAQLFRRQVYGVDKDPQVIQETIQITMNCVELLSGIGLNMSFLMEELLRSPDMQDATDVPSLKVTDAVGA</sequence>
<evidence type="ECO:0000256" key="5">
    <source>
        <dbReference type="ARBA" id="ARBA00022483"/>
    </source>
</evidence>
<keyword evidence="6" id="KW-0653">Protein transport</keyword>
<dbReference type="GO" id="GO:0006893">
    <property type="term" value="P:Golgi to plasma membrane transport"/>
    <property type="evidence" value="ECO:0007669"/>
    <property type="project" value="TreeGrafter"/>
</dbReference>
<evidence type="ECO:0000259" key="8">
    <source>
        <dbReference type="Pfam" id="PF16528"/>
    </source>
</evidence>
<dbReference type="InterPro" id="IPR032403">
    <property type="entry name" value="Exo84_C"/>
</dbReference>
<feature type="domain" description="Exocyst component Exo84 C-terminal" evidence="8">
    <location>
        <begin position="413"/>
        <end position="611"/>
    </location>
</feature>
<dbReference type="Gene3D" id="1.20.58.1210">
    <property type="entry name" value="Exo84p, N-terminal helical domain"/>
    <property type="match status" value="1"/>
</dbReference>
<proteinExistence type="inferred from homology"/>
<protein>
    <recommendedName>
        <fullName evidence="3">Exocyst complex component EXO84</fullName>
    </recommendedName>
</protein>
<dbReference type="PANTHER" id="PTHR21426:SF12">
    <property type="entry name" value="EXOCYST COMPLEX COMPONENT 8"/>
    <property type="match status" value="1"/>
</dbReference>
<dbReference type="SUPFAM" id="SSF74788">
    <property type="entry name" value="Cullin repeat-like"/>
    <property type="match status" value="1"/>
</dbReference>
<dbReference type="Gene3D" id="2.30.29.30">
    <property type="entry name" value="Pleckstrin-homology domain (PH domain)/Phosphotyrosine-binding domain (PTB)"/>
    <property type="match status" value="1"/>
</dbReference>
<dbReference type="GO" id="GO:0015031">
    <property type="term" value="P:protein transport"/>
    <property type="evidence" value="ECO:0007669"/>
    <property type="project" value="UniProtKB-KW"/>
</dbReference>
<keyword evidence="4" id="KW-0813">Transport</keyword>
<evidence type="ECO:0000256" key="6">
    <source>
        <dbReference type="ARBA" id="ARBA00022927"/>
    </source>
</evidence>
<evidence type="ECO:0000256" key="1">
    <source>
        <dbReference type="ARBA" id="ARBA00004398"/>
    </source>
</evidence>
<dbReference type="GO" id="GO:0006887">
    <property type="term" value="P:exocytosis"/>
    <property type="evidence" value="ECO:0007669"/>
    <property type="project" value="UniProtKB-KW"/>
</dbReference>
<dbReference type="EMBL" id="CP119879">
    <property type="protein sequence ID" value="WFD35658.1"/>
    <property type="molecule type" value="Genomic_DNA"/>
</dbReference>
<reference evidence="9" key="1">
    <citation type="submission" date="2023-03" db="EMBL/GenBank/DDBJ databases">
        <title>Mating type loci evolution in Malassezia.</title>
        <authorList>
            <person name="Coelho M.A."/>
        </authorList>
    </citation>
    <scope>NUCLEOTIDE SEQUENCE</scope>
    <source>
        <strain evidence="9">CBS 11721</strain>
    </source>
</reference>
<dbReference type="InterPro" id="IPR042560">
    <property type="entry name" value="Exo84_C_2"/>
</dbReference>
<dbReference type="PANTHER" id="PTHR21426">
    <property type="entry name" value="EXOCYST COMPLEX COMPONENT 8"/>
    <property type="match status" value="1"/>
</dbReference>
<comment type="similarity">
    <text evidence="2">Belongs to the EXO84 family.</text>
</comment>
<dbReference type="InterPro" id="IPR042561">
    <property type="entry name" value="Exo84_C_1"/>
</dbReference>
<accession>A0AAF0ERM4</accession>
<feature type="compositionally biased region" description="Polar residues" evidence="7">
    <location>
        <begin position="1"/>
        <end position="10"/>
    </location>
</feature>
<comment type="subcellular location">
    <subcellularLocation>
        <location evidence="1">Cytoplasmic vesicle</location>
        <location evidence="1">Secretory vesicle</location>
    </subcellularLocation>
</comment>
<dbReference type="Pfam" id="PF16528">
    <property type="entry name" value="Exo84_C"/>
    <property type="match status" value="1"/>
</dbReference>
<evidence type="ECO:0000256" key="4">
    <source>
        <dbReference type="ARBA" id="ARBA00022448"/>
    </source>
</evidence>
<feature type="region of interest" description="Disordered" evidence="7">
    <location>
        <begin position="1"/>
        <end position="50"/>
    </location>
</feature>
<dbReference type="InterPro" id="IPR011993">
    <property type="entry name" value="PH-like_dom_sf"/>
</dbReference>
<feature type="region of interest" description="Disordered" evidence="7">
    <location>
        <begin position="364"/>
        <end position="401"/>
    </location>
</feature>
<dbReference type="InterPro" id="IPR016159">
    <property type="entry name" value="Cullin_repeat-like_dom_sf"/>
</dbReference>
<feature type="compositionally biased region" description="Basic residues" evidence="7">
    <location>
        <begin position="366"/>
        <end position="379"/>
    </location>
</feature>
<dbReference type="SUPFAM" id="SSF50729">
    <property type="entry name" value="PH domain-like"/>
    <property type="match status" value="1"/>
</dbReference>
<evidence type="ECO:0000313" key="10">
    <source>
        <dbReference type="Proteomes" id="UP001219933"/>
    </source>
</evidence>
<dbReference type="Pfam" id="PF08700">
    <property type="entry name" value="VPS51_Exo84_N"/>
    <property type="match status" value="1"/>
</dbReference>
<dbReference type="Pfam" id="PF25345">
    <property type="entry name" value="PH_EXO84"/>
    <property type="match status" value="1"/>
</dbReference>
<gene>
    <name evidence="9" type="primary">EXO84</name>
    <name evidence="9" type="ORF">MCUN1_002516</name>
</gene>
<evidence type="ECO:0000313" key="9">
    <source>
        <dbReference type="EMBL" id="WFD35658.1"/>
    </source>
</evidence>
<evidence type="ECO:0000256" key="7">
    <source>
        <dbReference type="SAM" id="MobiDB-lite"/>
    </source>
</evidence>
<organism evidence="9 10">
    <name type="scientific">Malassezia cuniculi</name>
    <dbReference type="NCBI Taxonomy" id="948313"/>
    <lineage>
        <taxon>Eukaryota</taxon>
        <taxon>Fungi</taxon>
        <taxon>Dikarya</taxon>
        <taxon>Basidiomycota</taxon>
        <taxon>Ustilaginomycotina</taxon>
        <taxon>Malasseziomycetes</taxon>
        <taxon>Malasseziales</taxon>
        <taxon>Malasseziaceae</taxon>
        <taxon>Malassezia</taxon>
    </lineage>
</organism>
<dbReference type="Proteomes" id="UP001219933">
    <property type="component" value="Chromosome 3"/>
</dbReference>
<evidence type="ECO:0000256" key="2">
    <source>
        <dbReference type="ARBA" id="ARBA00007210"/>
    </source>
</evidence>
<dbReference type="Gene3D" id="1.20.58.1220">
    <property type="entry name" value="Exo84p, C-terminal helical domain"/>
    <property type="match status" value="1"/>
</dbReference>
<keyword evidence="5" id="KW-0268">Exocytosis</keyword>
<keyword evidence="10" id="KW-1185">Reference proteome</keyword>
<dbReference type="AlphaFoldDB" id="A0AAF0ERM4"/>
<dbReference type="GO" id="GO:0030133">
    <property type="term" value="C:transport vesicle"/>
    <property type="evidence" value="ECO:0007669"/>
    <property type="project" value="UniProtKB-SubCell"/>
</dbReference>
<name>A0AAF0ERM4_9BASI</name>
<dbReference type="InterPro" id="IPR033961">
    <property type="entry name" value="Exo84"/>
</dbReference>
<dbReference type="GO" id="GO:0000145">
    <property type="term" value="C:exocyst"/>
    <property type="evidence" value="ECO:0007669"/>
    <property type="project" value="InterPro"/>
</dbReference>